<feature type="compositionally biased region" description="Basic and acidic residues" evidence="1">
    <location>
        <begin position="122"/>
        <end position="137"/>
    </location>
</feature>
<keyword evidence="2" id="KW-1185">Reference proteome</keyword>
<sequence>MVRPGAQEQRSAKRVVCLRARGAAAAATHPAARSDFSFPGFLFYSRLLQRCTGLPCRVLGEHVAGDTWAVPAFLIAAPEPVSAFGKRPGRSSARRADPAALWGAGRPWGPGRAQPPPPARGGEGRGRRSPETWREHGGNGPQLLAGGRGARERRSLPLGAGLDPAGVWLRFFRPFPAFERPRERASIRAEEGAAASARTPPHVFSFQSGRLRGEPPIRPVTSGAAGARR</sequence>
<dbReference type="GeneID" id="111733266"/>
<dbReference type="RefSeq" id="XP_023381034.1">
    <property type="nucleotide sequence ID" value="XM_023525266.1"/>
</dbReference>
<dbReference type="KEGG" id="pvp:111733266"/>
<evidence type="ECO:0000256" key="1">
    <source>
        <dbReference type="SAM" id="MobiDB-lite"/>
    </source>
</evidence>
<evidence type="ECO:0000313" key="2">
    <source>
        <dbReference type="Proteomes" id="UP000515202"/>
    </source>
</evidence>
<dbReference type="OrthoDB" id="10643615at2759"/>
<dbReference type="Proteomes" id="UP000515202">
    <property type="component" value="Unplaced"/>
</dbReference>
<evidence type="ECO:0000313" key="3">
    <source>
        <dbReference type="RefSeq" id="XP_023381034.1"/>
    </source>
</evidence>
<gene>
    <name evidence="3" type="primary">LOC111733266</name>
</gene>
<feature type="region of interest" description="Disordered" evidence="1">
    <location>
        <begin position="186"/>
        <end position="229"/>
    </location>
</feature>
<accession>A0A6P6C145</accession>
<reference evidence="3" key="1">
    <citation type="submission" date="2025-08" db="UniProtKB">
        <authorList>
            <consortium name="RefSeq"/>
        </authorList>
    </citation>
    <scope>IDENTIFICATION</scope>
    <source>
        <tissue evidence="3">Kidney</tissue>
    </source>
</reference>
<dbReference type="AlphaFoldDB" id="A0A6P6C145"/>
<feature type="compositionally biased region" description="Low complexity" evidence="1">
    <location>
        <begin position="98"/>
        <end position="112"/>
    </location>
</feature>
<feature type="region of interest" description="Disordered" evidence="1">
    <location>
        <begin position="84"/>
        <end position="150"/>
    </location>
</feature>
<proteinExistence type="predicted"/>
<name>A0A6P6C145_PTEVA</name>
<organism evidence="2 3">
    <name type="scientific">Pteropus vampyrus</name>
    <name type="common">Large flying fox</name>
    <dbReference type="NCBI Taxonomy" id="132908"/>
    <lineage>
        <taxon>Eukaryota</taxon>
        <taxon>Metazoa</taxon>
        <taxon>Chordata</taxon>
        <taxon>Craniata</taxon>
        <taxon>Vertebrata</taxon>
        <taxon>Euteleostomi</taxon>
        <taxon>Mammalia</taxon>
        <taxon>Eutheria</taxon>
        <taxon>Laurasiatheria</taxon>
        <taxon>Chiroptera</taxon>
        <taxon>Yinpterochiroptera</taxon>
        <taxon>Pteropodoidea</taxon>
        <taxon>Pteropodidae</taxon>
        <taxon>Pteropodinae</taxon>
        <taxon>Pteropus</taxon>
    </lineage>
</organism>
<protein>
    <submittedName>
        <fullName evidence="3">Uncharacterized protein LOC111733266</fullName>
    </submittedName>
</protein>